<keyword evidence="2" id="KW-1185">Reference proteome</keyword>
<sequence>MLANMKNPFLEIVSVTRKVYKNAIVRMLEGVAFCNKNAFVENNINFYADSDVKRDSVLCDIKTKQQKCQSGVKCGPHLLRSVLLVTHLICQTRMTLLMSSYLGARITRKFQVCLTI</sequence>
<evidence type="ECO:0000313" key="1">
    <source>
        <dbReference type="EnsemblMetazoa" id="GMOY009816-PA"/>
    </source>
</evidence>
<dbReference type="EMBL" id="CCAG010018698">
    <property type="status" value="NOT_ANNOTATED_CDS"/>
    <property type="molecule type" value="Genomic_DNA"/>
</dbReference>
<reference evidence="1" key="1">
    <citation type="submission" date="2020-05" db="UniProtKB">
        <authorList>
            <consortium name="EnsemblMetazoa"/>
        </authorList>
    </citation>
    <scope>IDENTIFICATION</scope>
    <source>
        <strain evidence="1">Yale</strain>
    </source>
</reference>
<evidence type="ECO:0000313" key="2">
    <source>
        <dbReference type="Proteomes" id="UP000092444"/>
    </source>
</evidence>
<protein>
    <submittedName>
        <fullName evidence="1">Uncharacterized protein</fullName>
    </submittedName>
</protein>
<dbReference type="EnsemblMetazoa" id="GMOY009816-RA">
    <property type="protein sequence ID" value="GMOY009816-PA"/>
    <property type="gene ID" value="GMOY009816"/>
</dbReference>
<accession>A0A1B0G929</accession>
<name>A0A1B0G929_GLOMM</name>
<organism evidence="1 2">
    <name type="scientific">Glossina morsitans morsitans</name>
    <name type="common">Savannah tsetse fly</name>
    <dbReference type="NCBI Taxonomy" id="37546"/>
    <lineage>
        <taxon>Eukaryota</taxon>
        <taxon>Metazoa</taxon>
        <taxon>Ecdysozoa</taxon>
        <taxon>Arthropoda</taxon>
        <taxon>Hexapoda</taxon>
        <taxon>Insecta</taxon>
        <taxon>Pterygota</taxon>
        <taxon>Neoptera</taxon>
        <taxon>Endopterygota</taxon>
        <taxon>Diptera</taxon>
        <taxon>Brachycera</taxon>
        <taxon>Muscomorpha</taxon>
        <taxon>Hippoboscoidea</taxon>
        <taxon>Glossinidae</taxon>
        <taxon>Glossina</taxon>
    </lineage>
</organism>
<dbReference type="Proteomes" id="UP000092444">
    <property type="component" value="Unassembled WGS sequence"/>
</dbReference>
<proteinExistence type="predicted"/>
<dbReference type="AlphaFoldDB" id="A0A1B0G929"/>